<gene>
    <name evidence="1" type="ORF">PXEA_LOCUS25555</name>
</gene>
<dbReference type="Proteomes" id="UP000784294">
    <property type="component" value="Unassembled WGS sequence"/>
</dbReference>
<sequence>MSQSESFSAAPSEGVLQGNLILSPMLHLKSHAMLEAPQSSVIQKGEDLLNETLIDHLDNIDKGLEQKSLAKDPLLET</sequence>
<name>A0A448XAB6_9PLAT</name>
<dbReference type="AlphaFoldDB" id="A0A448XAB6"/>
<reference evidence="1" key="1">
    <citation type="submission" date="2018-11" db="EMBL/GenBank/DDBJ databases">
        <authorList>
            <consortium name="Pathogen Informatics"/>
        </authorList>
    </citation>
    <scope>NUCLEOTIDE SEQUENCE</scope>
</reference>
<keyword evidence="2" id="KW-1185">Reference proteome</keyword>
<protein>
    <submittedName>
        <fullName evidence="1">Uncharacterized protein</fullName>
    </submittedName>
</protein>
<organism evidence="1 2">
    <name type="scientific">Protopolystoma xenopodis</name>
    <dbReference type="NCBI Taxonomy" id="117903"/>
    <lineage>
        <taxon>Eukaryota</taxon>
        <taxon>Metazoa</taxon>
        <taxon>Spiralia</taxon>
        <taxon>Lophotrochozoa</taxon>
        <taxon>Platyhelminthes</taxon>
        <taxon>Monogenea</taxon>
        <taxon>Polyopisthocotylea</taxon>
        <taxon>Polystomatidea</taxon>
        <taxon>Polystomatidae</taxon>
        <taxon>Protopolystoma</taxon>
    </lineage>
</organism>
<evidence type="ECO:0000313" key="1">
    <source>
        <dbReference type="EMBL" id="VEL32115.1"/>
    </source>
</evidence>
<comment type="caution">
    <text evidence="1">The sequence shown here is derived from an EMBL/GenBank/DDBJ whole genome shotgun (WGS) entry which is preliminary data.</text>
</comment>
<accession>A0A448XAB6</accession>
<evidence type="ECO:0000313" key="2">
    <source>
        <dbReference type="Proteomes" id="UP000784294"/>
    </source>
</evidence>
<proteinExistence type="predicted"/>
<dbReference type="EMBL" id="CAAALY010130461">
    <property type="protein sequence ID" value="VEL32115.1"/>
    <property type="molecule type" value="Genomic_DNA"/>
</dbReference>
<feature type="non-terminal residue" evidence="1">
    <location>
        <position position="77"/>
    </location>
</feature>